<dbReference type="EMBL" id="JAQQWK010000011">
    <property type="protein sequence ID" value="KAK8023496.1"/>
    <property type="molecule type" value="Genomic_DNA"/>
</dbReference>
<reference evidence="1 2" key="1">
    <citation type="submission" date="2023-01" db="EMBL/GenBank/DDBJ databases">
        <title>Analysis of 21 Apiospora genomes using comparative genomics revels a genus with tremendous synthesis potential of carbohydrate active enzymes and secondary metabolites.</title>
        <authorList>
            <person name="Sorensen T."/>
        </authorList>
    </citation>
    <scope>NUCLEOTIDE SEQUENCE [LARGE SCALE GENOMIC DNA]</scope>
    <source>
        <strain evidence="1 2">CBS 33761</strain>
    </source>
</reference>
<gene>
    <name evidence="1" type="ORF">PG993_011562</name>
</gene>
<accession>A0ABR1S1K6</accession>
<evidence type="ECO:0000313" key="2">
    <source>
        <dbReference type="Proteomes" id="UP001444661"/>
    </source>
</evidence>
<organism evidence="1 2">
    <name type="scientific">Apiospora rasikravindrae</name>
    <dbReference type="NCBI Taxonomy" id="990691"/>
    <lineage>
        <taxon>Eukaryota</taxon>
        <taxon>Fungi</taxon>
        <taxon>Dikarya</taxon>
        <taxon>Ascomycota</taxon>
        <taxon>Pezizomycotina</taxon>
        <taxon>Sordariomycetes</taxon>
        <taxon>Xylariomycetidae</taxon>
        <taxon>Amphisphaeriales</taxon>
        <taxon>Apiosporaceae</taxon>
        <taxon>Apiospora</taxon>
    </lineage>
</organism>
<evidence type="ECO:0000313" key="1">
    <source>
        <dbReference type="EMBL" id="KAK8023496.1"/>
    </source>
</evidence>
<name>A0ABR1S1K6_9PEZI</name>
<sequence length="124" mass="13582">MTAVQQMRGAASLTLILLPPTQGSLPFRPTGGSKTPTEEAARHIQRQHHSFASLFRDVRPLLKTVVKLKGNGEPKLLAMSSIAVQIADVDDATTKTMMGPYDATKVDETRTGSFFRYDGVEMTF</sequence>
<protein>
    <submittedName>
        <fullName evidence="1">Uncharacterized protein</fullName>
    </submittedName>
</protein>
<keyword evidence="2" id="KW-1185">Reference proteome</keyword>
<proteinExistence type="predicted"/>
<comment type="caution">
    <text evidence="1">The sequence shown here is derived from an EMBL/GenBank/DDBJ whole genome shotgun (WGS) entry which is preliminary data.</text>
</comment>
<dbReference type="Proteomes" id="UP001444661">
    <property type="component" value="Unassembled WGS sequence"/>
</dbReference>